<reference evidence="6" key="1">
    <citation type="journal article" date="2020" name="bioRxiv">
        <title>A rank-normalized archaeal taxonomy based on genome phylogeny resolves widespread incomplete and uneven classifications.</title>
        <authorList>
            <person name="Rinke C."/>
            <person name="Chuvochina M."/>
            <person name="Mussig A.J."/>
            <person name="Chaumeil P.-A."/>
            <person name="Waite D.W."/>
            <person name="Whitman W.B."/>
            <person name="Parks D.H."/>
            <person name="Hugenholtz P."/>
        </authorList>
    </citation>
    <scope>NUCLEOTIDE SEQUENCE [LARGE SCALE GENOMIC DNA]</scope>
</reference>
<keyword evidence="3" id="KW-0786">Thiamine pyrophosphate</keyword>
<sequence>MVKATLVEAINAALRQEMERDKRVIVIGEDVGKDGGVFRVTDGLYARFGEERVIDTPLAESGIVGTAIGLAVSGLRPVAEVQFDGFVYPAFDQLISHAARIRNRSRGRFHCPLVLRMPYGGGIKALEHHSEAMEALFVHLPGCKVVIPSNPYDAKGLMVSAIREEDPVLFLEPKKLYRAFKQEIPEEPYAVPLGEARLVREGTDVTVVSYGNMARVSNDAAELAQEQGISAEVIDLRTVSPLDKKAVVDSVKKTGRAVIVHEAPRSCGVGAELAATIARRAILSLKAPMERITGCDIITPYPRLEDYYLANPKRVLNAIKKTMSDF</sequence>
<organism evidence="5 6">
    <name type="scientific">Candidatus Iainarchaeum sp</name>
    <dbReference type="NCBI Taxonomy" id="3101447"/>
    <lineage>
        <taxon>Archaea</taxon>
        <taxon>Candidatus Iainarchaeota</taxon>
        <taxon>Candidatus Iainarchaeia</taxon>
        <taxon>Candidatus Iainarchaeales</taxon>
        <taxon>Candidatus Iainarchaeaceae</taxon>
        <taxon>Candidatus Iainarchaeum</taxon>
    </lineage>
</organism>
<dbReference type="AlphaFoldDB" id="A0A7J4JKS8"/>
<dbReference type="GO" id="GO:0006082">
    <property type="term" value="P:organic acid metabolic process"/>
    <property type="evidence" value="ECO:0007669"/>
    <property type="project" value="UniProtKB-ARBA"/>
</dbReference>
<comment type="cofactor">
    <cofactor evidence="1">
        <name>thiamine diphosphate</name>
        <dbReference type="ChEBI" id="CHEBI:58937"/>
    </cofactor>
</comment>
<evidence type="ECO:0000256" key="3">
    <source>
        <dbReference type="ARBA" id="ARBA00023052"/>
    </source>
</evidence>
<evidence type="ECO:0000313" key="6">
    <source>
        <dbReference type="Proteomes" id="UP000564964"/>
    </source>
</evidence>
<dbReference type="GO" id="GO:0016491">
    <property type="term" value="F:oxidoreductase activity"/>
    <property type="evidence" value="ECO:0007669"/>
    <property type="project" value="UniProtKB-KW"/>
</dbReference>
<evidence type="ECO:0000256" key="2">
    <source>
        <dbReference type="ARBA" id="ARBA00023002"/>
    </source>
</evidence>
<dbReference type="Gene3D" id="3.40.50.920">
    <property type="match status" value="1"/>
</dbReference>
<evidence type="ECO:0000259" key="4">
    <source>
        <dbReference type="SMART" id="SM00861"/>
    </source>
</evidence>
<keyword evidence="2" id="KW-0560">Oxidoreductase</keyword>
<protein>
    <submittedName>
        <fullName evidence="5">Alpha-ketoacid dehydrogenase subunit beta</fullName>
    </submittedName>
</protein>
<accession>A0A7J4JKS8</accession>
<proteinExistence type="predicted"/>
<evidence type="ECO:0000256" key="1">
    <source>
        <dbReference type="ARBA" id="ARBA00001964"/>
    </source>
</evidence>
<feature type="domain" description="Transketolase-like pyrimidine-binding" evidence="4">
    <location>
        <begin position="4"/>
        <end position="179"/>
    </location>
</feature>
<dbReference type="SUPFAM" id="SSF52518">
    <property type="entry name" value="Thiamin diphosphate-binding fold (THDP-binding)"/>
    <property type="match status" value="1"/>
</dbReference>
<name>A0A7J4JKS8_9ARCH</name>
<dbReference type="InterPro" id="IPR009014">
    <property type="entry name" value="Transketo_C/PFOR_II"/>
</dbReference>
<dbReference type="SMART" id="SM00861">
    <property type="entry name" value="Transket_pyr"/>
    <property type="match status" value="1"/>
</dbReference>
<dbReference type="CDD" id="cd07036">
    <property type="entry name" value="TPP_PYR_E1-PDHc-beta_like"/>
    <property type="match status" value="1"/>
</dbReference>
<dbReference type="SUPFAM" id="SSF52922">
    <property type="entry name" value="TK C-terminal domain-like"/>
    <property type="match status" value="1"/>
</dbReference>
<dbReference type="Gene3D" id="3.40.50.970">
    <property type="match status" value="1"/>
</dbReference>
<evidence type="ECO:0000313" key="5">
    <source>
        <dbReference type="EMBL" id="HIH15866.1"/>
    </source>
</evidence>
<dbReference type="InterPro" id="IPR029061">
    <property type="entry name" value="THDP-binding"/>
</dbReference>
<gene>
    <name evidence="5" type="ORF">HA252_00490</name>
</gene>
<dbReference type="InterPro" id="IPR005475">
    <property type="entry name" value="Transketolase-like_Pyr-bd"/>
</dbReference>
<dbReference type="EMBL" id="DUGH01000012">
    <property type="protein sequence ID" value="HIH15866.1"/>
    <property type="molecule type" value="Genomic_DNA"/>
</dbReference>
<comment type="caution">
    <text evidence="5">The sequence shown here is derived from an EMBL/GenBank/DDBJ whole genome shotgun (WGS) entry which is preliminary data.</text>
</comment>
<dbReference type="Proteomes" id="UP000564964">
    <property type="component" value="Unassembled WGS sequence"/>
</dbReference>
<dbReference type="PANTHER" id="PTHR43257:SF2">
    <property type="entry name" value="PYRUVATE DEHYDROGENASE E1 COMPONENT SUBUNIT BETA"/>
    <property type="match status" value="1"/>
</dbReference>
<dbReference type="NCBIfam" id="NF006667">
    <property type="entry name" value="PRK09212.1"/>
    <property type="match status" value="1"/>
</dbReference>
<dbReference type="FunFam" id="3.40.50.970:FF:000001">
    <property type="entry name" value="Pyruvate dehydrogenase E1 beta subunit"/>
    <property type="match status" value="1"/>
</dbReference>
<dbReference type="FunFam" id="3.40.50.920:FF:000001">
    <property type="entry name" value="Pyruvate dehydrogenase E1 beta subunit"/>
    <property type="match status" value="1"/>
</dbReference>
<dbReference type="GO" id="GO:0044272">
    <property type="term" value="P:sulfur compound biosynthetic process"/>
    <property type="evidence" value="ECO:0007669"/>
    <property type="project" value="UniProtKB-ARBA"/>
</dbReference>
<dbReference type="PANTHER" id="PTHR43257">
    <property type="entry name" value="PYRUVATE DEHYDROGENASE E1 COMPONENT BETA SUBUNIT"/>
    <property type="match status" value="1"/>
</dbReference>
<dbReference type="InterPro" id="IPR033248">
    <property type="entry name" value="Transketolase_C"/>
</dbReference>
<dbReference type="Pfam" id="PF02780">
    <property type="entry name" value="Transketolase_C"/>
    <property type="match status" value="1"/>
</dbReference>
<dbReference type="Pfam" id="PF02779">
    <property type="entry name" value="Transket_pyr"/>
    <property type="match status" value="1"/>
</dbReference>